<organism evidence="2 3">
    <name type="scientific">Lentithecium fluviatile CBS 122367</name>
    <dbReference type="NCBI Taxonomy" id="1168545"/>
    <lineage>
        <taxon>Eukaryota</taxon>
        <taxon>Fungi</taxon>
        <taxon>Dikarya</taxon>
        <taxon>Ascomycota</taxon>
        <taxon>Pezizomycotina</taxon>
        <taxon>Dothideomycetes</taxon>
        <taxon>Pleosporomycetidae</taxon>
        <taxon>Pleosporales</taxon>
        <taxon>Massarineae</taxon>
        <taxon>Lentitheciaceae</taxon>
        <taxon>Lentithecium</taxon>
    </lineage>
</organism>
<feature type="region of interest" description="Disordered" evidence="1">
    <location>
        <begin position="1"/>
        <end position="100"/>
    </location>
</feature>
<dbReference type="EMBL" id="MU005600">
    <property type="protein sequence ID" value="KAF2679897.1"/>
    <property type="molecule type" value="Genomic_DNA"/>
</dbReference>
<gene>
    <name evidence="2" type="ORF">K458DRAFT_112326</name>
</gene>
<evidence type="ECO:0000256" key="1">
    <source>
        <dbReference type="SAM" id="MobiDB-lite"/>
    </source>
</evidence>
<feature type="compositionally biased region" description="Basic residues" evidence="1">
    <location>
        <begin position="7"/>
        <end position="17"/>
    </location>
</feature>
<protein>
    <submittedName>
        <fullName evidence="2">Uncharacterized protein</fullName>
    </submittedName>
</protein>
<evidence type="ECO:0000313" key="3">
    <source>
        <dbReference type="Proteomes" id="UP000799291"/>
    </source>
</evidence>
<reference evidence="2" key="1">
    <citation type="journal article" date="2020" name="Stud. Mycol.">
        <title>101 Dothideomycetes genomes: a test case for predicting lifestyles and emergence of pathogens.</title>
        <authorList>
            <person name="Haridas S."/>
            <person name="Albert R."/>
            <person name="Binder M."/>
            <person name="Bloem J."/>
            <person name="Labutti K."/>
            <person name="Salamov A."/>
            <person name="Andreopoulos B."/>
            <person name="Baker S."/>
            <person name="Barry K."/>
            <person name="Bills G."/>
            <person name="Bluhm B."/>
            <person name="Cannon C."/>
            <person name="Castanera R."/>
            <person name="Culley D."/>
            <person name="Daum C."/>
            <person name="Ezra D."/>
            <person name="Gonzalez J."/>
            <person name="Henrissat B."/>
            <person name="Kuo A."/>
            <person name="Liang C."/>
            <person name="Lipzen A."/>
            <person name="Lutzoni F."/>
            <person name="Magnuson J."/>
            <person name="Mondo S."/>
            <person name="Nolan M."/>
            <person name="Ohm R."/>
            <person name="Pangilinan J."/>
            <person name="Park H.-J."/>
            <person name="Ramirez L."/>
            <person name="Alfaro M."/>
            <person name="Sun H."/>
            <person name="Tritt A."/>
            <person name="Yoshinaga Y."/>
            <person name="Zwiers L.-H."/>
            <person name="Turgeon B."/>
            <person name="Goodwin S."/>
            <person name="Spatafora J."/>
            <person name="Crous P."/>
            <person name="Grigoriev I."/>
        </authorList>
    </citation>
    <scope>NUCLEOTIDE SEQUENCE</scope>
    <source>
        <strain evidence="2">CBS 122367</strain>
    </source>
</reference>
<sequence length="100" mass="11269">MATIPRWNHHASTHHPHPNAIRENRSRHPSHNPAQREPQPPKSMMAALSGAPQVPHALGTKVAEPWPHVRREGGTRKRWRGGVQTSFDRRNPSPGCWGSF</sequence>
<dbReference type="AlphaFoldDB" id="A0A6G1INS6"/>
<accession>A0A6G1INS6</accession>
<evidence type="ECO:0000313" key="2">
    <source>
        <dbReference type="EMBL" id="KAF2679897.1"/>
    </source>
</evidence>
<keyword evidence="3" id="KW-1185">Reference proteome</keyword>
<name>A0A6G1INS6_9PLEO</name>
<dbReference type="Proteomes" id="UP000799291">
    <property type="component" value="Unassembled WGS sequence"/>
</dbReference>
<proteinExistence type="predicted"/>